<dbReference type="PANTHER" id="PTHR43580">
    <property type="entry name" value="OXIDOREDUCTASE GLYR1-RELATED"/>
    <property type="match status" value="1"/>
</dbReference>
<dbReference type="Proteomes" id="UP000325827">
    <property type="component" value="Unassembled WGS sequence"/>
</dbReference>
<keyword evidence="3" id="KW-1185">Reference proteome</keyword>
<dbReference type="InterPro" id="IPR008927">
    <property type="entry name" value="6-PGluconate_DH-like_C_sf"/>
</dbReference>
<dbReference type="SUPFAM" id="SSF48179">
    <property type="entry name" value="6-phosphogluconate dehydrogenase C-terminal domain-like"/>
    <property type="match status" value="1"/>
</dbReference>
<protein>
    <submittedName>
        <fullName evidence="2">NAD(P)-dependent oxidoreductase</fullName>
    </submittedName>
</protein>
<dbReference type="Gene3D" id="1.10.1040.10">
    <property type="entry name" value="N-(1-d-carboxylethyl)-l-norvaline Dehydrogenase, domain 2"/>
    <property type="match status" value="1"/>
</dbReference>
<name>A0A5J5IVZ8_9MICO</name>
<dbReference type="Gene3D" id="3.40.50.720">
    <property type="entry name" value="NAD(P)-binding Rossmann-like Domain"/>
    <property type="match status" value="1"/>
</dbReference>
<evidence type="ECO:0000259" key="1">
    <source>
        <dbReference type="Pfam" id="PF03446"/>
    </source>
</evidence>
<dbReference type="PANTHER" id="PTHR43580:SF2">
    <property type="entry name" value="CYTOKINE-LIKE NUCLEAR FACTOR N-PAC"/>
    <property type="match status" value="1"/>
</dbReference>
<dbReference type="Pfam" id="PF03446">
    <property type="entry name" value="NAD_binding_2"/>
    <property type="match status" value="1"/>
</dbReference>
<evidence type="ECO:0000313" key="3">
    <source>
        <dbReference type="Proteomes" id="UP000325827"/>
    </source>
</evidence>
<dbReference type="InterPro" id="IPR006115">
    <property type="entry name" value="6PGDH_NADP-bd"/>
</dbReference>
<accession>A0A5J5IVZ8</accession>
<dbReference type="InterPro" id="IPR036291">
    <property type="entry name" value="NAD(P)-bd_dom_sf"/>
</dbReference>
<gene>
    <name evidence="2" type="ORF">F6B43_19380</name>
</gene>
<organism evidence="2 3">
    <name type="scientific">Microbacterium rhizomatis</name>
    <dbReference type="NCBI Taxonomy" id="1631477"/>
    <lineage>
        <taxon>Bacteria</taxon>
        <taxon>Bacillati</taxon>
        <taxon>Actinomycetota</taxon>
        <taxon>Actinomycetes</taxon>
        <taxon>Micrococcales</taxon>
        <taxon>Microbacteriaceae</taxon>
        <taxon>Microbacterium</taxon>
    </lineage>
</organism>
<dbReference type="InterPro" id="IPR013328">
    <property type="entry name" value="6PGD_dom2"/>
</dbReference>
<dbReference type="EMBL" id="VYSA01000008">
    <property type="protein sequence ID" value="KAA9104531.1"/>
    <property type="molecule type" value="Genomic_DNA"/>
</dbReference>
<dbReference type="InterPro" id="IPR051265">
    <property type="entry name" value="HIBADH-related_NP60_sf"/>
</dbReference>
<feature type="domain" description="6-phosphogluconate dehydrogenase NADP-binding" evidence="1">
    <location>
        <begin position="44"/>
        <end position="117"/>
    </location>
</feature>
<dbReference type="AlphaFoldDB" id="A0A5J5IVZ8"/>
<dbReference type="SUPFAM" id="SSF51735">
    <property type="entry name" value="NAD(P)-binding Rossmann-fold domains"/>
    <property type="match status" value="1"/>
</dbReference>
<dbReference type="GO" id="GO:0050661">
    <property type="term" value="F:NADP binding"/>
    <property type="evidence" value="ECO:0007669"/>
    <property type="project" value="InterPro"/>
</dbReference>
<comment type="caution">
    <text evidence="2">The sequence shown here is derived from an EMBL/GenBank/DDBJ whole genome shotgun (WGS) entry which is preliminary data.</text>
</comment>
<proteinExistence type="predicted"/>
<dbReference type="OrthoDB" id="3185659at2"/>
<reference evidence="3" key="1">
    <citation type="submission" date="2019-09" db="EMBL/GenBank/DDBJ databases">
        <title>Mumia zhuanghuii sp. nov. isolated from the intestinal contents of plateau pika (Ochotona curzoniae) in the Qinghai-Tibet plateau of China.</title>
        <authorList>
            <person name="Tian Z."/>
        </authorList>
    </citation>
    <scope>NUCLEOTIDE SEQUENCE [LARGE SCALE GENOMIC DNA]</scope>
    <source>
        <strain evidence="3">JCM 30598</strain>
    </source>
</reference>
<evidence type="ECO:0000313" key="2">
    <source>
        <dbReference type="EMBL" id="KAA9104531.1"/>
    </source>
</evidence>
<sequence>MQGPGELGAYIAVVFHAPLADIVGARRHGLYMLMRQGPPWVQVRGHTVVQTETFTTGFSQTLTDEITRAGGHYVEAPVSGSGGPAIDGSLVAMLAGPDDSIRFVEPLIEAMYSQRFYCGPVPAALSMKLAVNTFLITMVTGLAESFHFAKHVGVDSGVLREVLAAGQMASLVSRGKALKLTAGDLEPQAAIADVPKTRAWLRRRLWPSGPLIHSSERAANCMKKLLPQVWDRSI</sequence>